<dbReference type="CDD" id="cd00564">
    <property type="entry name" value="TMP_TenI"/>
    <property type="match status" value="1"/>
</dbReference>
<feature type="domain" description="Thiamine phosphate synthase/TenI" evidence="3">
    <location>
        <begin position="31"/>
        <end position="185"/>
    </location>
</feature>
<protein>
    <submittedName>
        <fullName evidence="4">Thiamine phosphate synthase</fullName>
    </submittedName>
</protein>
<dbReference type="RefSeq" id="WP_406581086.1">
    <property type="nucleotide sequence ID" value="NZ_JBJHQH010000009.1"/>
</dbReference>
<accession>A0ABW8RG94</accession>
<dbReference type="PANTHER" id="PTHR20857">
    <property type="entry name" value="THIAMINE-PHOSPHATE PYROPHOSPHORYLASE"/>
    <property type="match status" value="1"/>
</dbReference>
<evidence type="ECO:0000313" key="4">
    <source>
        <dbReference type="EMBL" id="MFK9092508.1"/>
    </source>
</evidence>
<dbReference type="InterPro" id="IPR013785">
    <property type="entry name" value="Aldolase_TIM"/>
</dbReference>
<dbReference type="PANTHER" id="PTHR20857:SF22">
    <property type="entry name" value="THIAZOLE TAUTOMERASE"/>
    <property type="match status" value="1"/>
</dbReference>
<comment type="pathway">
    <text evidence="1">Cofactor biosynthesis; thiamine diphosphate biosynthesis.</text>
</comment>
<name>A0ABW8RG94_9BACI</name>
<evidence type="ECO:0000313" key="5">
    <source>
        <dbReference type="Proteomes" id="UP001623041"/>
    </source>
</evidence>
<reference evidence="4 5" key="1">
    <citation type="submission" date="2024-11" db="EMBL/GenBank/DDBJ databases">
        <authorList>
            <person name="Lucas J.A."/>
        </authorList>
    </citation>
    <scope>NUCLEOTIDE SEQUENCE [LARGE SCALE GENOMIC DNA]</scope>
    <source>
        <strain evidence="4 5">Z 5.4</strain>
    </source>
</reference>
<dbReference type="Gene3D" id="3.20.20.70">
    <property type="entry name" value="Aldolase class I"/>
    <property type="match status" value="1"/>
</dbReference>
<dbReference type="SUPFAM" id="SSF51391">
    <property type="entry name" value="Thiamin phosphate synthase"/>
    <property type="match status" value="1"/>
</dbReference>
<dbReference type="EMBL" id="JBJHQH010000009">
    <property type="protein sequence ID" value="MFK9092508.1"/>
    <property type="molecule type" value="Genomic_DNA"/>
</dbReference>
<dbReference type="InterPro" id="IPR036206">
    <property type="entry name" value="ThiamineP_synth_sf"/>
</dbReference>
<gene>
    <name evidence="4" type="ORF">ACJEBI_13545</name>
</gene>
<dbReference type="InterPro" id="IPR022998">
    <property type="entry name" value="ThiamineP_synth_TenI"/>
</dbReference>
<dbReference type="Pfam" id="PF02581">
    <property type="entry name" value="TMP-TENI"/>
    <property type="match status" value="1"/>
</dbReference>
<evidence type="ECO:0000259" key="3">
    <source>
        <dbReference type="Pfam" id="PF02581"/>
    </source>
</evidence>
<proteinExistence type="predicted"/>
<dbReference type="Proteomes" id="UP001623041">
    <property type="component" value="Unassembled WGS sequence"/>
</dbReference>
<evidence type="ECO:0000256" key="2">
    <source>
        <dbReference type="ARBA" id="ARBA00022977"/>
    </source>
</evidence>
<keyword evidence="2" id="KW-0784">Thiamine biosynthesis</keyword>
<organism evidence="4 5">
    <name type="scientific">Bacillus salipaludis</name>
    <dbReference type="NCBI Taxonomy" id="2547811"/>
    <lineage>
        <taxon>Bacteria</taxon>
        <taxon>Bacillati</taxon>
        <taxon>Bacillota</taxon>
        <taxon>Bacilli</taxon>
        <taxon>Bacillales</taxon>
        <taxon>Bacillaceae</taxon>
        <taxon>Bacillus</taxon>
    </lineage>
</organism>
<evidence type="ECO:0000256" key="1">
    <source>
        <dbReference type="ARBA" id="ARBA00004948"/>
    </source>
</evidence>
<sequence>MTCIFKDKEFHIISNGKMPIEQFREILIDIHPYVTAIHLREKQKTARELFQTVQLLHSANIPLSKVIINDRLDVAFITRVGGVQLAFHSLEPAIVKENFPQFRIGCSIHSYEEGVDAKANGADYVIYGHIFPSQSKPDVAPKGVRELSMLTQLDITTIAIGGITPENTAQVLQAGANGIAVMSGVLDARDPLEAIKSYTKVLKMGDGKSGKFI</sequence>
<comment type="caution">
    <text evidence="4">The sequence shown here is derived from an EMBL/GenBank/DDBJ whole genome shotgun (WGS) entry which is preliminary data.</text>
</comment>
<keyword evidence="5" id="KW-1185">Reference proteome</keyword>